<evidence type="ECO:0000313" key="5">
    <source>
        <dbReference type="EMBL" id="SVE32462.1"/>
    </source>
</evidence>
<dbReference type="Gene3D" id="3.90.1390.10">
    <property type="entry name" value="b-12 dependent (class ii) ribonucleotide reductase, chain A, domain 3"/>
    <property type="match status" value="1"/>
</dbReference>
<comment type="cofactor">
    <cofactor evidence="1">
        <name>adenosylcob(III)alamin</name>
        <dbReference type="ChEBI" id="CHEBI:18408"/>
    </cofactor>
</comment>
<keyword evidence="2" id="KW-0846">Cobalamin</keyword>
<dbReference type="SUPFAM" id="SSF51998">
    <property type="entry name" value="PFL-like glycyl radical enzymes"/>
    <property type="match status" value="1"/>
</dbReference>
<dbReference type="InterPro" id="IPR050862">
    <property type="entry name" value="RdRp_reductase_class-2"/>
</dbReference>
<evidence type="ECO:0000256" key="2">
    <source>
        <dbReference type="ARBA" id="ARBA00022628"/>
    </source>
</evidence>
<reference evidence="5" key="1">
    <citation type="submission" date="2018-05" db="EMBL/GenBank/DDBJ databases">
        <authorList>
            <person name="Lanie J.A."/>
            <person name="Ng W.-L."/>
            <person name="Kazmierczak K.M."/>
            <person name="Andrzejewski T.M."/>
            <person name="Davidsen T.M."/>
            <person name="Wayne K.J."/>
            <person name="Tettelin H."/>
            <person name="Glass J.I."/>
            <person name="Rusch D."/>
            <person name="Podicherti R."/>
            <person name="Tsui H.-C.T."/>
            <person name="Winkler M.E."/>
        </authorList>
    </citation>
    <scope>NUCLEOTIDE SEQUENCE</scope>
</reference>
<name>A0A383CJU6_9ZZZZ</name>
<accession>A0A383CJU6</accession>
<sequence length="240" mass="27136">PRGFCNLTEVVIRAEDTLETLMEKIKVATMIGTIQSTLTDFSLLDELHDDWKKNAEEERLLGVSMTGQMDNPDVLTEDNLQTLRDYSVGVNIETAERLKINRSAAITTTKPSGTVSTLVNSASGFHPRFAPHYIRRVRISATDPLYKMMKDQGVKFYPEVGQPVETAQTWVVEFPVKAPEGSVMVKDVDAISQLKQWLKIKHNYTEHTVSATIYVKPDEWFEVGNFVYENFDDLVGVSFL</sequence>
<dbReference type="EMBL" id="UINC01209445">
    <property type="protein sequence ID" value="SVE32462.1"/>
    <property type="molecule type" value="Genomic_DNA"/>
</dbReference>
<dbReference type="GO" id="GO:0004748">
    <property type="term" value="F:ribonucleoside-diphosphate reductase activity, thioredoxin disulfide as acceptor"/>
    <property type="evidence" value="ECO:0007669"/>
    <property type="project" value="TreeGrafter"/>
</dbReference>
<proteinExistence type="predicted"/>
<evidence type="ECO:0000256" key="1">
    <source>
        <dbReference type="ARBA" id="ARBA00001922"/>
    </source>
</evidence>
<keyword evidence="3" id="KW-0560">Oxidoreductase</keyword>
<feature type="non-terminal residue" evidence="5">
    <location>
        <position position="1"/>
    </location>
</feature>
<protein>
    <submittedName>
        <fullName evidence="5">Uncharacterized protein</fullName>
    </submittedName>
</protein>
<dbReference type="PANTHER" id="PTHR43371">
    <property type="entry name" value="VITAMIN B12-DEPENDENT RIBONUCLEOTIDE REDUCTASE"/>
    <property type="match status" value="1"/>
</dbReference>
<evidence type="ECO:0000256" key="4">
    <source>
        <dbReference type="ARBA" id="ARBA00023285"/>
    </source>
</evidence>
<keyword evidence="4" id="KW-0170">Cobalt</keyword>
<dbReference type="GO" id="GO:0031419">
    <property type="term" value="F:cobalamin binding"/>
    <property type="evidence" value="ECO:0007669"/>
    <property type="project" value="UniProtKB-KW"/>
</dbReference>
<dbReference type="PANTHER" id="PTHR43371:SF1">
    <property type="entry name" value="RIBONUCLEOSIDE-DIPHOSPHATE REDUCTASE"/>
    <property type="match status" value="1"/>
</dbReference>
<dbReference type="AlphaFoldDB" id="A0A383CJU6"/>
<gene>
    <name evidence="5" type="ORF">METZ01_LOCUS485316</name>
</gene>
<organism evidence="5">
    <name type="scientific">marine metagenome</name>
    <dbReference type="NCBI Taxonomy" id="408172"/>
    <lineage>
        <taxon>unclassified sequences</taxon>
        <taxon>metagenomes</taxon>
        <taxon>ecological metagenomes</taxon>
    </lineage>
</organism>
<evidence type="ECO:0000256" key="3">
    <source>
        <dbReference type="ARBA" id="ARBA00023002"/>
    </source>
</evidence>
<feature type="non-terminal residue" evidence="5">
    <location>
        <position position="240"/>
    </location>
</feature>